<dbReference type="Pfam" id="PF00188">
    <property type="entry name" value="CAP"/>
    <property type="match status" value="1"/>
</dbReference>
<gene>
    <name evidence="4" type="primary">SRAE_2000072500</name>
</gene>
<organism evidence="3 4">
    <name type="scientific">Strongyloides ratti</name>
    <name type="common">Parasitic roundworm</name>
    <dbReference type="NCBI Taxonomy" id="34506"/>
    <lineage>
        <taxon>Eukaryota</taxon>
        <taxon>Metazoa</taxon>
        <taxon>Ecdysozoa</taxon>
        <taxon>Nematoda</taxon>
        <taxon>Chromadorea</taxon>
        <taxon>Rhabditida</taxon>
        <taxon>Tylenchina</taxon>
        <taxon>Panagrolaimomorpha</taxon>
        <taxon>Strongyloidoidea</taxon>
        <taxon>Strongyloididae</taxon>
        <taxon>Strongyloides</taxon>
    </lineage>
</organism>
<dbReference type="PANTHER" id="PTHR10334">
    <property type="entry name" value="CYSTEINE-RICH SECRETORY PROTEIN-RELATED"/>
    <property type="match status" value="1"/>
</dbReference>
<dbReference type="SMART" id="SM00198">
    <property type="entry name" value="SCP"/>
    <property type="match status" value="1"/>
</dbReference>
<keyword evidence="3" id="KW-1185">Reference proteome</keyword>
<dbReference type="Proteomes" id="UP000035682">
    <property type="component" value="Unplaced"/>
</dbReference>
<feature type="transmembrane region" description="Helical" evidence="1">
    <location>
        <begin position="52"/>
        <end position="72"/>
    </location>
</feature>
<keyword evidence="1" id="KW-1133">Transmembrane helix</keyword>
<dbReference type="SUPFAM" id="SSF55797">
    <property type="entry name" value="PR-1-like"/>
    <property type="match status" value="1"/>
</dbReference>
<sequence length="297" mass="34752">MKKSLILFLFINILIYNYINGMRSLVKSGKFTVNSFIENNIFLGDKSNSLLTIQVTPVTFYSCGIYVFMSYMSAKKYCELLKTSKNLLPLDAFEGSLTLTTELKRDTIGLRSLDFNLLLTAGELSKHIWTKIWKGYKKTDEYLANKFSDFIRRMVKEINTRRYYHNARPLQYNLKLEVEAQKCSKLLALRKTLFLDYNRTFGETIGRFDYRLAPLVVKYWYDRHVFFQNGKNIYPEVIMFTQLVWKSSKQIGCSVTKNGLILYICCKFYPAGNIEGKFDDNIGLNLHSFAKKTYLFK</sequence>
<protein>
    <submittedName>
        <fullName evidence="4">CAP domain-containing protein</fullName>
    </submittedName>
</protein>
<accession>A0A7I5WDZ0</accession>
<dbReference type="InterPro" id="IPR035940">
    <property type="entry name" value="CAP_sf"/>
</dbReference>
<reference evidence="4" key="2">
    <citation type="submission" date="2020-12" db="UniProtKB">
        <authorList>
            <consortium name="WormBaseParasite"/>
        </authorList>
    </citation>
    <scope>IDENTIFICATION</scope>
</reference>
<proteinExistence type="predicted"/>
<name>A0A7I5WDZ0_STRRB</name>
<evidence type="ECO:0000313" key="3">
    <source>
        <dbReference type="Proteomes" id="UP000035682"/>
    </source>
</evidence>
<dbReference type="OrthoDB" id="337038at2759"/>
<dbReference type="Gene3D" id="3.40.33.10">
    <property type="entry name" value="CAP"/>
    <property type="match status" value="1"/>
</dbReference>
<keyword evidence="1" id="KW-0472">Membrane</keyword>
<dbReference type="InterPro" id="IPR014044">
    <property type="entry name" value="CAP_dom"/>
</dbReference>
<evidence type="ECO:0000313" key="4">
    <source>
        <dbReference type="WBParaSite" id="SRAE_2000072500a.1"/>
    </source>
</evidence>
<evidence type="ECO:0000256" key="1">
    <source>
        <dbReference type="SAM" id="Phobius"/>
    </source>
</evidence>
<dbReference type="WBParaSite" id="SRAE_2000072500a.1">
    <property type="protein sequence ID" value="SRAE_2000072500a.1"/>
    <property type="gene ID" value="WBGene00260925"/>
</dbReference>
<dbReference type="InterPro" id="IPR001283">
    <property type="entry name" value="CRISP-related"/>
</dbReference>
<keyword evidence="1" id="KW-0812">Transmembrane</keyword>
<evidence type="ECO:0000259" key="2">
    <source>
        <dbReference type="SMART" id="SM00198"/>
    </source>
</evidence>
<reference evidence="3" key="1">
    <citation type="submission" date="2014-09" db="EMBL/GenBank/DDBJ databases">
        <authorList>
            <person name="Martin A.A."/>
        </authorList>
    </citation>
    <scope>NUCLEOTIDE SEQUENCE</scope>
    <source>
        <strain evidence="3">ED321</strain>
    </source>
</reference>
<dbReference type="AlphaFoldDB" id="A0A7I5WDZ0"/>
<feature type="domain" description="SCP" evidence="2">
    <location>
        <begin position="149"/>
        <end position="276"/>
    </location>
</feature>